<dbReference type="InterPro" id="IPR001611">
    <property type="entry name" value="Leu-rich_rpt"/>
</dbReference>
<feature type="compositionally biased region" description="Basic and acidic residues" evidence="3">
    <location>
        <begin position="289"/>
        <end position="301"/>
    </location>
</feature>
<dbReference type="GO" id="GO:0005737">
    <property type="term" value="C:cytoplasm"/>
    <property type="evidence" value="ECO:0007669"/>
    <property type="project" value="TreeGrafter"/>
</dbReference>
<gene>
    <name evidence="4" type="ORF">CYY_009539</name>
</gene>
<keyword evidence="1" id="KW-0433">Leucine-rich repeat</keyword>
<evidence type="ECO:0000256" key="2">
    <source>
        <dbReference type="ARBA" id="ARBA00022737"/>
    </source>
</evidence>
<evidence type="ECO:0000313" key="4">
    <source>
        <dbReference type="EMBL" id="KAF2069142.1"/>
    </source>
</evidence>
<feature type="region of interest" description="Disordered" evidence="3">
    <location>
        <begin position="287"/>
        <end position="339"/>
    </location>
</feature>
<organism evidence="4 5">
    <name type="scientific">Polysphondylium violaceum</name>
    <dbReference type="NCBI Taxonomy" id="133409"/>
    <lineage>
        <taxon>Eukaryota</taxon>
        <taxon>Amoebozoa</taxon>
        <taxon>Evosea</taxon>
        <taxon>Eumycetozoa</taxon>
        <taxon>Dictyostelia</taxon>
        <taxon>Dictyosteliales</taxon>
        <taxon>Dictyosteliaceae</taxon>
        <taxon>Polysphondylium</taxon>
    </lineage>
</organism>
<dbReference type="PANTHER" id="PTHR48051">
    <property type="match status" value="1"/>
</dbReference>
<comment type="caution">
    <text evidence="4">The sequence shown here is derived from an EMBL/GenBank/DDBJ whole genome shotgun (WGS) entry which is preliminary data.</text>
</comment>
<sequence>MVKSQIKDLIKHKHSKLDISGHKLTSIPKEIKKSLDKKTLSILELDLSFNLLKSSVLNEELNQMSNDFSGLTVLSLAANPIGDSFKFISSSIIQWKTVAELNLSGCKLTTLENNTFTPLVSLRKLTLANNYIKSPQDLCFSPCKSTLEELYLNGNTNLTSLPSSLYECKFLEILDLMGCGLETSAFTEKIGLITGLLEMNLGNNKLTRLTNAIGKCKRLCVLNLQDNFLNDLPISIGICIGLGQTSNGINLYGNPWGKNTELASRQSKGPLEIMDYLEKRLNFTNGPVKLDDNDQVDEPKKHLSPQAPVYYHENKPNSPSVENRPPHYNNLNQHRPPEYQEPINIPGPRNDNPNSIDLLKSEFKSTIQTYYEQTTHNQNNITKLIEIGNVLTNMQEKLDTMFHQVGIYKDFSYNSPIPTPKDAKNIQLFKINCLKLEKLAFSSKHTLDYIDSLTTHLKQRRLSSVEFDLKIAHIFSFLSLVFPKLC</sequence>
<accession>A0A8J4PLC3</accession>
<dbReference type="Proteomes" id="UP000695562">
    <property type="component" value="Unassembled WGS sequence"/>
</dbReference>
<dbReference type="PANTHER" id="PTHR48051:SF46">
    <property type="entry name" value="LEUCINE RICH REPEAT-CONTAINING DOMAIN PROTEIN"/>
    <property type="match status" value="1"/>
</dbReference>
<name>A0A8J4PLC3_9MYCE</name>
<dbReference type="AlphaFoldDB" id="A0A8J4PLC3"/>
<evidence type="ECO:0008006" key="6">
    <source>
        <dbReference type="Google" id="ProtNLM"/>
    </source>
</evidence>
<evidence type="ECO:0000256" key="1">
    <source>
        <dbReference type="ARBA" id="ARBA00022614"/>
    </source>
</evidence>
<dbReference type="EMBL" id="AJWJ01000735">
    <property type="protein sequence ID" value="KAF2069142.1"/>
    <property type="molecule type" value="Genomic_DNA"/>
</dbReference>
<dbReference type="OrthoDB" id="676979at2759"/>
<evidence type="ECO:0000256" key="3">
    <source>
        <dbReference type="SAM" id="MobiDB-lite"/>
    </source>
</evidence>
<dbReference type="InterPro" id="IPR050216">
    <property type="entry name" value="LRR_domain-containing"/>
</dbReference>
<dbReference type="PROSITE" id="PS51450">
    <property type="entry name" value="LRR"/>
    <property type="match status" value="1"/>
</dbReference>
<proteinExistence type="predicted"/>
<keyword evidence="2" id="KW-0677">Repeat</keyword>
<keyword evidence="5" id="KW-1185">Reference proteome</keyword>
<protein>
    <recommendedName>
        <fullName evidence="6">Leucine-rich repeat-containing protein</fullName>
    </recommendedName>
</protein>
<dbReference type="InterPro" id="IPR032675">
    <property type="entry name" value="LRR_dom_sf"/>
</dbReference>
<evidence type="ECO:0000313" key="5">
    <source>
        <dbReference type="Proteomes" id="UP000695562"/>
    </source>
</evidence>
<reference evidence="4" key="1">
    <citation type="submission" date="2020-01" db="EMBL/GenBank/DDBJ databases">
        <title>Development of genomics and gene disruption for Polysphondylium violaceum indicates a role for the polyketide synthase stlB in stalk morphogenesis.</title>
        <authorList>
            <person name="Narita B."/>
            <person name="Kawabe Y."/>
            <person name="Kin K."/>
            <person name="Saito T."/>
            <person name="Gibbs R."/>
            <person name="Kuspa A."/>
            <person name="Muzny D."/>
            <person name="Queller D."/>
            <person name="Richards S."/>
            <person name="Strassman J."/>
            <person name="Sucgang R."/>
            <person name="Worley K."/>
            <person name="Schaap P."/>
        </authorList>
    </citation>
    <scope>NUCLEOTIDE SEQUENCE</scope>
    <source>
        <strain evidence="4">QSvi11</strain>
    </source>
</reference>
<dbReference type="Gene3D" id="3.80.10.10">
    <property type="entry name" value="Ribonuclease Inhibitor"/>
    <property type="match status" value="1"/>
</dbReference>
<dbReference type="SUPFAM" id="SSF52047">
    <property type="entry name" value="RNI-like"/>
    <property type="match status" value="1"/>
</dbReference>